<evidence type="ECO:0000256" key="7">
    <source>
        <dbReference type="SAM" id="MobiDB-lite"/>
    </source>
</evidence>
<dbReference type="Pfam" id="PF00083">
    <property type="entry name" value="Sugar_tr"/>
    <property type="match status" value="1"/>
</dbReference>
<keyword evidence="6 8" id="KW-0472">Membrane</keyword>
<feature type="transmembrane region" description="Helical" evidence="8">
    <location>
        <begin position="273"/>
        <end position="296"/>
    </location>
</feature>
<feature type="transmembrane region" description="Helical" evidence="8">
    <location>
        <begin position="396"/>
        <end position="417"/>
    </location>
</feature>
<dbReference type="GO" id="GO:0016020">
    <property type="term" value="C:membrane"/>
    <property type="evidence" value="ECO:0007669"/>
    <property type="project" value="UniProtKB-SubCell"/>
</dbReference>
<feature type="transmembrane region" description="Helical" evidence="8">
    <location>
        <begin position="529"/>
        <end position="549"/>
    </location>
</feature>
<evidence type="ECO:0000313" key="12">
    <source>
        <dbReference type="Proteomes" id="UP000189513"/>
    </source>
</evidence>
<feature type="transmembrane region" description="Helical" evidence="8">
    <location>
        <begin position="429"/>
        <end position="453"/>
    </location>
</feature>
<evidence type="ECO:0000313" key="11">
    <source>
        <dbReference type="EMBL" id="ONH66914.1"/>
    </source>
</evidence>
<reference evidence="12" key="2">
    <citation type="journal article" date="2017" name="Genome Announc.">
        <title>Genome sequences of Cyberlindnera fabianii 65, Pichia kudriavzevii 129, and Saccharomyces cerevisiae 131 isolated from fermented masau fruits in Zimbabwe.</title>
        <authorList>
            <person name="van Rijswijck I.M.H."/>
            <person name="Derks M.F.L."/>
            <person name="Abee T."/>
            <person name="de Ridder D."/>
            <person name="Smid E.J."/>
        </authorList>
    </citation>
    <scope>NUCLEOTIDE SEQUENCE [LARGE SCALE GENOMIC DNA]</scope>
    <source>
        <strain evidence="12">65</strain>
    </source>
</reference>
<sequence>MTDANSAEKLQTDQSFQDDTNSDPPTTYEEKNYEKNNASADVGAGAGLFQGSDTEAQQETSEENILSQYDEEQVMEMGRNFARKNNLDDPELFARGAAVARSPKSFNSMSFLSDDEKAAILREATHPWDIPAKLWQVVFSVSLCAATQGADESVINGAQLFYPAYMGIHNGDERSRWLTGLVNGAPYLFCAFVGSFITDPANKKFGRKWVIFVSCVVSSLTCFWQGFVDKHWFHLFIARGCLGAFGLGPKSATVPVYSSEAAPASIRGALTMLWQFFTAAGIALGYVFCLAFYRVGHHGIGGGLNWRLMLGSAMLPAFFACFQIPFCPESPRWLMGKGRYHDAWDSLRSIRRHDITAARDLFYQYVLLQEEEGMDLPTIQRFKELFTVRRNRNASIAAFIVTFMQQFCGINVIAYYSSSIFIDSGFAELNALGASLGFGMLNTVFALPAFFTIDKYGRRFLLLMTFPFMGLFLLLAGFSFWIEEETSKSGRVGSICLGIYLFTVFYSFGSGVVTFPYTAECFPLYVRTLGTSLAIGNLWFWNFILAITWPSLQDAFKPQGAFGWYAAWNFIGFFLVLWFLPETKSLTLEELDQVFDVPTLEHAKYQNRELIDLFKIYVLRKKDVIRQPPLYGHQKLAVTNPEWHDKPEQQFVE</sequence>
<feature type="region of interest" description="Disordered" evidence="7">
    <location>
        <begin position="1"/>
        <end position="63"/>
    </location>
</feature>
<dbReference type="InterPro" id="IPR050814">
    <property type="entry name" value="Myo-inositol_Transporter"/>
</dbReference>
<dbReference type="Gene3D" id="1.20.1250.20">
    <property type="entry name" value="MFS general substrate transporter like domains"/>
    <property type="match status" value="1"/>
</dbReference>
<evidence type="ECO:0000256" key="1">
    <source>
        <dbReference type="ARBA" id="ARBA00004141"/>
    </source>
</evidence>
<dbReference type="AlphaFoldDB" id="A0A061B588"/>
<dbReference type="InterPro" id="IPR005828">
    <property type="entry name" value="MFS_sugar_transport-like"/>
</dbReference>
<dbReference type="STRING" id="36022.A0A061B588"/>
<evidence type="ECO:0000256" key="5">
    <source>
        <dbReference type="ARBA" id="ARBA00022989"/>
    </source>
</evidence>
<dbReference type="PROSITE" id="PS50850">
    <property type="entry name" value="MFS"/>
    <property type="match status" value="1"/>
</dbReference>
<feature type="transmembrane region" description="Helical" evidence="8">
    <location>
        <begin position="177"/>
        <end position="197"/>
    </location>
</feature>
<feature type="compositionally biased region" description="Polar residues" evidence="7">
    <location>
        <begin position="51"/>
        <end position="63"/>
    </location>
</feature>
<dbReference type="GO" id="GO:0022857">
    <property type="term" value="F:transmembrane transporter activity"/>
    <property type="evidence" value="ECO:0007669"/>
    <property type="project" value="InterPro"/>
</dbReference>
<gene>
    <name evidence="11" type="ORF">BON22_3134</name>
    <name evidence="10" type="ORF">CYFA0S_10e02916g</name>
</gene>
<feature type="transmembrane region" description="Helical" evidence="8">
    <location>
        <begin position="561"/>
        <end position="580"/>
    </location>
</feature>
<dbReference type="PANTHER" id="PTHR48020">
    <property type="entry name" value="PROTON MYO-INOSITOL COTRANSPORTER"/>
    <property type="match status" value="1"/>
</dbReference>
<dbReference type="InterPro" id="IPR005829">
    <property type="entry name" value="Sugar_transporter_CS"/>
</dbReference>
<proteinExistence type="inferred from homology"/>
<keyword evidence="3" id="KW-0813">Transport</keyword>
<organism evidence="10">
    <name type="scientific">Cyberlindnera fabianii</name>
    <name type="common">Yeast</name>
    <name type="synonym">Hansenula fabianii</name>
    <dbReference type="NCBI Taxonomy" id="36022"/>
    <lineage>
        <taxon>Eukaryota</taxon>
        <taxon>Fungi</taxon>
        <taxon>Dikarya</taxon>
        <taxon>Ascomycota</taxon>
        <taxon>Saccharomycotina</taxon>
        <taxon>Saccharomycetes</taxon>
        <taxon>Phaffomycetales</taxon>
        <taxon>Phaffomycetaceae</taxon>
        <taxon>Cyberlindnera</taxon>
    </lineage>
</organism>
<dbReference type="EMBL" id="LK052895">
    <property type="protein sequence ID" value="CDR42841.1"/>
    <property type="molecule type" value="Genomic_DNA"/>
</dbReference>
<keyword evidence="4 8" id="KW-0812">Transmembrane</keyword>
<evidence type="ECO:0000259" key="9">
    <source>
        <dbReference type="PROSITE" id="PS50850"/>
    </source>
</evidence>
<comment type="similarity">
    <text evidence="2">Belongs to the major facilitator superfamily. Sugar transporter (TC 2.A.1.1) family.</text>
</comment>
<dbReference type="InterPro" id="IPR020846">
    <property type="entry name" value="MFS_dom"/>
</dbReference>
<dbReference type="FunFam" id="1.20.1250.20:FF:000474">
    <property type="entry name" value="Sugar transporter, putative"/>
    <property type="match status" value="1"/>
</dbReference>
<dbReference type="OMA" id="CLELNTE"/>
<keyword evidence="5 8" id="KW-1133">Transmembrane helix</keyword>
<dbReference type="EMBL" id="MPUK01000005">
    <property type="protein sequence ID" value="ONH66914.1"/>
    <property type="molecule type" value="Genomic_DNA"/>
</dbReference>
<dbReference type="VEuPathDB" id="FungiDB:BON22_3134"/>
<dbReference type="Proteomes" id="UP000189513">
    <property type="component" value="Unassembled WGS sequence"/>
</dbReference>
<dbReference type="InterPro" id="IPR036259">
    <property type="entry name" value="MFS_trans_sf"/>
</dbReference>
<accession>A0A061B588</accession>
<name>A0A061B588_CYBFA</name>
<feature type="transmembrane region" description="Helical" evidence="8">
    <location>
        <begin position="497"/>
        <end position="517"/>
    </location>
</feature>
<evidence type="ECO:0000256" key="2">
    <source>
        <dbReference type="ARBA" id="ARBA00010992"/>
    </source>
</evidence>
<evidence type="ECO:0000256" key="3">
    <source>
        <dbReference type="ARBA" id="ARBA00022448"/>
    </source>
</evidence>
<dbReference type="SUPFAM" id="SSF103473">
    <property type="entry name" value="MFS general substrate transporter"/>
    <property type="match status" value="1"/>
</dbReference>
<evidence type="ECO:0000313" key="10">
    <source>
        <dbReference type="EMBL" id="CDR42841.1"/>
    </source>
</evidence>
<dbReference type="GO" id="GO:0015791">
    <property type="term" value="P:polyol transmembrane transport"/>
    <property type="evidence" value="ECO:0007669"/>
    <property type="project" value="UniProtKB-ARBA"/>
</dbReference>
<dbReference type="InterPro" id="IPR003663">
    <property type="entry name" value="Sugar/inositol_transpt"/>
</dbReference>
<dbReference type="PROSITE" id="PS00216">
    <property type="entry name" value="SUGAR_TRANSPORT_1"/>
    <property type="match status" value="1"/>
</dbReference>
<feature type="domain" description="Major facilitator superfamily (MFS) profile" evidence="9">
    <location>
        <begin position="137"/>
        <end position="584"/>
    </location>
</feature>
<feature type="transmembrane region" description="Helical" evidence="8">
    <location>
        <begin position="460"/>
        <end position="482"/>
    </location>
</feature>
<keyword evidence="12" id="KW-1185">Reference proteome</keyword>
<feature type="compositionally biased region" description="Polar residues" evidence="7">
    <location>
        <begin position="1"/>
        <end position="25"/>
    </location>
</feature>
<evidence type="ECO:0000256" key="8">
    <source>
        <dbReference type="SAM" id="Phobius"/>
    </source>
</evidence>
<dbReference type="PANTHER" id="PTHR48020:SF25">
    <property type="entry name" value="SUGAR TRANSPORTER, PUTATIVE (AFU_ORTHOLOGUE AFUA_7G05830)-RELATED"/>
    <property type="match status" value="1"/>
</dbReference>
<feature type="transmembrane region" description="Helical" evidence="8">
    <location>
        <begin position="209"/>
        <end position="227"/>
    </location>
</feature>
<protein>
    <submittedName>
        <fullName evidence="10">CYFA0S10e02916g1_1</fullName>
    </submittedName>
    <submittedName>
        <fullName evidence="11">Putative polyol transporter 6</fullName>
    </submittedName>
</protein>
<evidence type="ECO:0000256" key="6">
    <source>
        <dbReference type="ARBA" id="ARBA00023136"/>
    </source>
</evidence>
<dbReference type="NCBIfam" id="TIGR00879">
    <property type="entry name" value="SP"/>
    <property type="match status" value="1"/>
</dbReference>
<reference evidence="10" key="1">
    <citation type="journal article" date="2014" name="Genome Announc.">
        <title>Genome sequence of the yeast Cyberlindnera fabianii (Hansenula fabianii).</title>
        <authorList>
            <person name="Freel K.C."/>
            <person name="Sarilar V."/>
            <person name="Neuveglise C."/>
            <person name="Devillers H."/>
            <person name="Friedrich A."/>
            <person name="Schacherer J."/>
        </authorList>
    </citation>
    <scope>NUCLEOTIDE SEQUENCE</scope>
    <source>
        <strain evidence="10">YJS4271</strain>
    </source>
</reference>
<reference evidence="11" key="3">
    <citation type="submission" date="2017-01" db="EMBL/GenBank/DDBJ databases">
        <authorList>
            <person name="Mah S.A."/>
            <person name="Swanson W.J."/>
            <person name="Moy G.W."/>
            <person name="Vacquier V.D."/>
        </authorList>
    </citation>
    <scope>NUCLEOTIDE SEQUENCE [LARGE SCALE GENOMIC DNA]</scope>
    <source>
        <strain evidence="11">65</strain>
    </source>
</reference>
<dbReference type="GO" id="GO:0015798">
    <property type="term" value="P:myo-inositol transport"/>
    <property type="evidence" value="ECO:0007669"/>
    <property type="project" value="UniProtKB-ARBA"/>
</dbReference>
<dbReference type="OrthoDB" id="5290825at2759"/>
<evidence type="ECO:0000256" key="4">
    <source>
        <dbReference type="ARBA" id="ARBA00022692"/>
    </source>
</evidence>
<comment type="subcellular location">
    <subcellularLocation>
        <location evidence="1">Membrane</location>
        <topology evidence="1">Multi-pass membrane protein</topology>
    </subcellularLocation>
</comment>